<comment type="caution">
    <text evidence="2">The sequence shown here is derived from an EMBL/GenBank/DDBJ whole genome shotgun (WGS) entry which is preliminary data.</text>
</comment>
<evidence type="ECO:0000313" key="2">
    <source>
        <dbReference type="EMBL" id="CAI9941457.1"/>
    </source>
</evidence>
<reference evidence="3 4" key="2">
    <citation type="submission" date="2024-07" db="EMBL/GenBank/DDBJ databases">
        <authorList>
            <person name="Akdeniz Z."/>
        </authorList>
    </citation>
    <scope>NUCLEOTIDE SEQUENCE [LARGE SCALE GENOMIC DNA]</scope>
</reference>
<evidence type="ECO:0000256" key="1">
    <source>
        <dbReference type="SAM" id="Coils"/>
    </source>
</evidence>
<keyword evidence="1" id="KW-0175">Coiled coil</keyword>
<gene>
    <name evidence="2" type="ORF">HINF_LOCUS29102</name>
    <name evidence="3" type="ORF">HINF_LOCUS30291</name>
</gene>
<feature type="coiled-coil region" evidence="1">
    <location>
        <begin position="36"/>
        <end position="155"/>
    </location>
</feature>
<proteinExistence type="predicted"/>
<reference evidence="2" key="1">
    <citation type="submission" date="2023-06" db="EMBL/GenBank/DDBJ databases">
        <authorList>
            <person name="Kurt Z."/>
        </authorList>
    </citation>
    <scope>NUCLEOTIDE SEQUENCE</scope>
</reference>
<dbReference type="EMBL" id="CAXDID020000099">
    <property type="protein sequence ID" value="CAL6025453.1"/>
    <property type="molecule type" value="Genomic_DNA"/>
</dbReference>
<dbReference type="AlphaFoldDB" id="A0AA86U885"/>
<evidence type="ECO:0000313" key="3">
    <source>
        <dbReference type="EMBL" id="CAL6025453.1"/>
    </source>
</evidence>
<dbReference type="EMBL" id="CATOUU010000694">
    <property type="protein sequence ID" value="CAI9941457.1"/>
    <property type="molecule type" value="Genomic_DNA"/>
</dbReference>
<keyword evidence="4" id="KW-1185">Reference proteome</keyword>
<name>A0AA86U885_9EUKA</name>
<evidence type="ECO:0000313" key="4">
    <source>
        <dbReference type="Proteomes" id="UP001642409"/>
    </source>
</evidence>
<protein>
    <submittedName>
        <fullName evidence="3">Hypothetical_protein</fullName>
    </submittedName>
</protein>
<accession>A0AA86U885</accession>
<dbReference type="Proteomes" id="UP001642409">
    <property type="component" value="Unassembled WGS sequence"/>
</dbReference>
<sequence>MNNENVLLKSKDLTICVNNIQLSNAIAERNYIKQLYEEQRSINEQQTSEITELLNQLAQSTAIHTENEYIIQKNKSEAHQRQKQIETNILELNQQYKNEFQSLKEQLKLKESEIKALQEVIINIQKENEDIHQQLQQQIDENVNLNSQIQLINQRLMDQFSIQPDQISQFSTKLKHDIQELLNYQNRQNKVIQQVSASNSNLDRIPNQEVESNTTEPIKQYSTKAINNWQQEIQSISQEQQKFELLIFLKQQFTFLQFTADDFNQINTILDSQQIKMQLNTIIQRIVQTIQCLNKLEQNIFTILQACYFINQLIQQKYISDSQFWEAISFDFQNSSQEQFKLKVKKCCLLQLTYQELYKYQNSCETIDQSLKQLKPCNTKEYIQQEMIIVRQQLETCTEHNQQQQGDIHSQITLNEQKYLKQVQNTDFSYQNKSVIDLEHHVTDQDILSQSAFNFEDINKQQFKYSGQNINYNETRDSPVYQSQNVYQSVVSISDD</sequence>
<organism evidence="2">
    <name type="scientific">Hexamita inflata</name>
    <dbReference type="NCBI Taxonomy" id="28002"/>
    <lineage>
        <taxon>Eukaryota</taxon>
        <taxon>Metamonada</taxon>
        <taxon>Diplomonadida</taxon>
        <taxon>Hexamitidae</taxon>
        <taxon>Hexamitinae</taxon>
        <taxon>Hexamita</taxon>
    </lineage>
</organism>